<protein>
    <submittedName>
        <fullName evidence="2">Chloroplast inner envelope protein</fullName>
    </submittedName>
</protein>
<name>A0A0K9P708_ZOSMR</name>
<dbReference type="GO" id="GO:0061927">
    <property type="term" value="C:TOC-TIC supercomplex I"/>
    <property type="evidence" value="ECO:0000318"/>
    <property type="project" value="GO_Central"/>
</dbReference>
<evidence type="ECO:0000256" key="1">
    <source>
        <dbReference type="SAM" id="Phobius"/>
    </source>
</evidence>
<keyword evidence="2" id="KW-0261">Viral envelope protein</keyword>
<accession>A0A0K9P708</accession>
<keyword evidence="1" id="KW-0472">Membrane</keyword>
<keyword evidence="2" id="KW-0946">Virion</keyword>
<organism evidence="2 3">
    <name type="scientific">Zostera marina</name>
    <name type="common">Eelgrass</name>
    <dbReference type="NCBI Taxonomy" id="29655"/>
    <lineage>
        <taxon>Eukaryota</taxon>
        <taxon>Viridiplantae</taxon>
        <taxon>Streptophyta</taxon>
        <taxon>Embryophyta</taxon>
        <taxon>Tracheophyta</taxon>
        <taxon>Spermatophyta</taxon>
        <taxon>Magnoliopsida</taxon>
        <taxon>Liliopsida</taxon>
        <taxon>Zosteraceae</taxon>
        <taxon>Zostera</taxon>
    </lineage>
</organism>
<comment type="caution">
    <text evidence="2">The sequence shown here is derived from an EMBL/GenBank/DDBJ whole genome shotgun (WGS) entry which is preliminary data.</text>
</comment>
<sequence>MALHSLFAPIPLSAPSSSRRRIIQHYQNPFPPITLHRRSRLIVRRFRVVRAFVSSTSDSKEAGDGGAKKVVFGEKKELTPLQSIVDALPAQARLVGSAVLVAAALAAGYLLGFKFGRSKNAALAIAAAMGAVAGGSVYAMRSCVPEVAAVSLHNLAAGYDDPMDLTKEDIEKLVQKYGVSKQDDIFIQELCNLYSRYISSVLPSLGENLKGDEVEKIIQFKKRMGIDDPEAASVHMEVGRRIFRERLETGDRESDMVQRRAFHQLVYVSSLVFGEAAKFLLPWKRLFKVTDSEVEIAIRDNAQRLYASKLSLFEMDFDENQLISWREAQLQYKLSDEIAADMFRERGRELVEKKISIAAEMVKSRMKTGKETTMFVEELEKVLAFNDKLTLANKHLDARQFAVGIGPVSLLGGEYDIGRKSDDLKLLYKAYASECFPNGCFDKNKVESLNHLKNIFGLGKRESESIMLEITTKIYRKRLSQAVSSGDLEIATSKAAFLQNLCEEIQFESEKASQIHEEIYRKKLQNCITKGELTEDDVSTLLRTRVMLCIPQSTVDVAHADICGTLFERVVKDAISSGVEGYDANMRDSVRKASKGLRLSKDAAMIIASKAVRKVFMNYIQRSRGTGSRLEAARELKKMIAFNTLAVTQLVSDIKGETPVEVEAEPVQEEEKYVRIDEEWESLQTLRKTRPNKELEAKLGKPGQTEITLKDDLQDRDKTDLYRTYLLYCLSGESTVVPFGVQITTKKDDSEFLLLNQIGGILGLTSKQTVEIHRSLAEQAFMKQAQVILADGQLTKARVEQLNDLQKQVGLPAEYAQKIIKNITTTKMAATIETAVSQGRIGIKQVRELKEASIDLDSMISERLRENLFKKTVDEIFSSGTGDFDQEEVYEKIPDDLSLDPKKAKKVVQELASIRLSNSLVQAVSSLRQKNREGVVSCLNDILACDKAVTADVFTWSAPEELSDLYCLYLKSVPAPEKLSRLQYLLRITDTSAAALRDSAERGDLPLVENDEEEFAF</sequence>
<dbReference type="PANTHER" id="PTHR34935">
    <property type="entry name" value="PROTEIN TIC110, CHLOROPLASTIC"/>
    <property type="match status" value="1"/>
</dbReference>
<reference evidence="3" key="1">
    <citation type="journal article" date="2016" name="Nature">
        <title>The genome of the seagrass Zostera marina reveals angiosperm adaptation to the sea.</title>
        <authorList>
            <person name="Olsen J.L."/>
            <person name="Rouze P."/>
            <person name="Verhelst B."/>
            <person name="Lin Y.-C."/>
            <person name="Bayer T."/>
            <person name="Collen J."/>
            <person name="Dattolo E."/>
            <person name="De Paoli E."/>
            <person name="Dittami S."/>
            <person name="Maumus F."/>
            <person name="Michel G."/>
            <person name="Kersting A."/>
            <person name="Lauritano C."/>
            <person name="Lohaus R."/>
            <person name="Toepel M."/>
            <person name="Tonon T."/>
            <person name="Vanneste K."/>
            <person name="Amirebrahimi M."/>
            <person name="Brakel J."/>
            <person name="Bostroem C."/>
            <person name="Chovatia M."/>
            <person name="Grimwood J."/>
            <person name="Jenkins J.W."/>
            <person name="Jueterbock A."/>
            <person name="Mraz A."/>
            <person name="Stam W.T."/>
            <person name="Tice H."/>
            <person name="Bornberg-Bauer E."/>
            <person name="Green P.J."/>
            <person name="Pearson G.A."/>
            <person name="Procaccini G."/>
            <person name="Duarte C.M."/>
            <person name="Schmutz J."/>
            <person name="Reusch T.B.H."/>
            <person name="Van de Peer Y."/>
        </authorList>
    </citation>
    <scope>NUCLEOTIDE SEQUENCE [LARGE SCALE GENOMIC DNA]</scope>
    <source>
        <strain evidence="3">cv. Finnish</strain>
    </source>
</reference>
<feature type="transmembrane region" description="Helical" evidence="1">
    <location>
        <begin position="94"/>
        <end position="113"/>
    </location>
</feature>
<keyword evidence="1" id="KW-0812">Transmembrane</keyword>
<dbReference type="STRING" id="29655.A0A0K9P708"/>
<evidence type="ECO:0000313" key="3">
    <source>
        <dbReference type="Proteomes" id="UP000036987"/>
    </source>
</evidence>
<dbReference type="AlphaFoldDB" id="A0A0K9P708"/>
<feature type="transmembrane region" description="Helical" evidence="1">
    <location>
        <begin position="120"/>
        <end position="140"/>
    </location>
</feature>
<dbReference type="InterPro" id="IPR031610">
    <property type="entry name" value="TIC110"/>
</dbReference>
<keyword evidence="1" id="KW-1133">Transmembrane helix</keyword>
<dbReference type="Pfam" id="PF16940">
    <property type="entry name" value="Tic110"/>
    <property type="match status" value="1"/>
</dbReference>
<evidence type="ECO:0000313" key="2">
    <source>
        <dbReference type="EMBL" id="KMZ64811.1"/>
    </source>
</evidence>
<dbReference type="OrthoDB" id="191196at2759"/>
<dbReference type="OMA" id="PTEYAQK"/>
<dbReference type="EMBL" id="LFYR01001099">
    <property type="protein sequence ID" value="KMZ64811.1"/>
    <property type="molecule type" value="Genomic_DNA"/>
</dbReference>
<dbReference type="PANTHER" id="PTHR34935:SF3">
    <property type="entry name" value="PROTEIN TIC110, CHLOROPLASTIC"/>
    <property type="match status" value="1"/>
</dbReference>
<dbReference type="GO" id="GO:0045037">
    <property type="term" value="P:protein import into chloroplast stroma"/>
    <property type="evidence" value="ECO:0000318"/>
    <property type="project" value="GO_Central"/>
</dbReference>
<dbReference type="Proteomes" id="UP000036987">
    <property type="component" value="Unassembled WGS sequence"/>
</dbReference>
<proteinExistence type="predicted"/>
<keyword evidence="3" id="KW-1185">Reference proteome</keyword>
<gene>
    <name evidence="2" type="ORF">ZOSMA_34G00910</name>
</gene>